<reference evidence="3 4" key="1">
    <citation type="submission" date="2023-07" db="EMBL/GenBank/DDBJ databases">
        <title>Sorghum-associated microbial communities from plants grown in Nebraska, USA.</title>
        <authorList>
            <person name="Schachtman D."/>
        </authorList>
    </citation>
    <scope>NUCLEOTIDE SEQUENCE [LARGE SCALE GENOMIC DNA]</scope>
    <source>
        <strain evidence="3 4">CC523</strain>
    </source>
</reference>
<name>A0ABT9TLI4_PAENI</name>
<proteinExistence type="predicted"/>
<sequence length="293" mass="30180">MKKKTIGVLILTAGAAATLAAAATPGVSSMLTKPAEHPVSGVTLAAEQFASADSAAENGVAEAVRRCMAKAGYDYTPVSAGQQSVDLKQYVGFDTLSVETARASGYASTKPKGPGEPAPDSDLGKLMADPAFQQALNGSGSPEQNIVESSAGTGMLWGGCKAEGITAIYGTADNYMRATALAFNSLMVATNAAGQDAGIQTAVDSWKECMSTTAFPYSHPGEAVSAGLDAGGQKELKIAVTDAGCRESTGFDAKITTVLDKYLTTRMKELETEVAAVKQIRHDASERARLLLG</sequence>
<evidence type="ECO:0008006" key="5">
    <source>
        <dbReference type="Google" id="ProtNLM"/>
    </source>
</evidence>
<evidence type="ECO:0000313" key="3">
    <source>
        <dbReference type="EMBL" id="MDQ0102526.1"/>
    </source>
</evidence>
<dbReference type="RefSeq" id="WP_306878200.1">
    <property type="nucleotide sequence ID" value="NZ_JAUSSW010000005.1"/>
</dbReference>
<feature type="signal peptide" evidence="2">
    <location>
        <begin position="1"/>
        <end position="22"/>
    </location>
</feature>
<evidence type="ECO:0000256" key="1">
    <source>
        <dbReference type="SAM" id="MobiDB-lite"/>
    </source>
</evidence>
<keyword evidence="4" id="KW-1185">Reference proteome</keyword>
<feature type="region of interest" description="Disordered" evidence="1">
    <location>
        <begin position="104"/>
        <end position="125"/>
    </location>
</feature>
<keyword evidence="2" id="KW-0732">Signal</keyword>
<accession>A0ABT9TLI4</accession>
<protein>
    <recommendedName>
        <fullName evidence="5">Secreted protein</fullName>
    </recommendedName>
</protein>
<gene>
    <name evidence="3" type="ORF">J2T10_002179</name>
</gene>
<evidence type="ECO:0000256" key="2">
    <source>
        <dbReference type="SAM" id="SignalP"/>
    </source>
</evidence>
<dbReference type="Proteomes" id="UP001244563">
    <property type="component" value="Unassembled WGS sequence"/>
</dbReference>
<evidence type="ECO:0000313" key="4">
    <source>
        <dbReference type="Proteomes" id="UP001244563"/>
    </source>
</evidence>
<organism evidence="3 4">
    <name type="scientific">Paenarthrobacter nicotinovorans</name>
    <name type="common">Arthrobacter nicotinovorans</name>
    <dbReference type="NCBI Taxonomy" id="29320"/>
    <lineage>
        <taxon>Bacteria</taxon>
        <taxon>Bacillati</taxon>
        <taxon>Actinomycetota</taxon>
        <taxon>Actinomycetes</taxon>
        <taxon>Micrococcales</taxon>
        <taxon>Micrococcaceae</taxon>
        <taxon>Paenarthrobacter</taxon>
    </lineage>
</organism>
<comment type="caution">
    <text evidence="3">The sequence shown here is derived from an EMBL/GenBank/DDBJ whole genome shotgun (WGS) entry which is preliminary data.</text>
</comment>
<feature type="chain" id="PRO_5045606014" description="Secreted protein" evidence="2">
    <location>
        <begin position="23"/>
        <end position="293"/>
    </location>
</feature>
<dbReference type="EMBL" id="JAUSSW010000005">
    <property type="protein sequence ID" value="MDQ0102526.1"/>
    <property type="molecule type" value="Genomic_DNA"/>
</dbReference>